<organism evidence="1 2">
    <name type="scientific">Anolis carolinensis</name>
    <name type="common">Green anole</name>
    <name type="synonym">American chameleon</name>
    <dbReference type="NCBI Taxonomy" id="28377"/>
    <lineage>
        <taxon>Eukaryota</taxon>
        <taxon>Metazoa</taxon>
        <taxon>Chordata</taxon>
        <taxon>Craniata</taxon>
        <taxon>Vertebrata</taxon>
        <taxon>Euteleostomi</taxon>
        <taxon>Lepidosauria</taxon>
        <taxon>Squamata</taxon>
        <taxon>Bifurcata</taxon>
        <taxon>Unidentata</taxon>
        <taxon>Episquamata</taxon>
        <taxon>Toxicofera</taxon>
        <taxon>Iguania</taxon>
        <taxon>Dactyloidae</taxon>
        <taxon>Anolis</taxon>
    </lineage>
</organism>
<dbReference type="Ensembl" id="ENSACAT00000043948.1">
    <property type="protein sequence ID" value="ENSACAP00000032931.1"/>
    <property type="gene ID" value="ENSACAG00000044235.1"/>
</dbReference>
<reference evidence="1" key="1">
    <citation type="submission" date="2009-12" db="EMBL/GenBank/DDBJ databases">
        <title>The Genome Sequence of Anolis carolinensis (Green Anole Lizard).</title>
        <authorList>
            <consortium name="The Genome Sequencing Platform"/>
            <person name="Di Palma F."/>
            <person name="Alfoldi J."/>
            <person name="Heiman D."/>
            <person name="Young S."/>
            <person name="Grabherr M."/>
            <person name="Johnson J."/>
            <person name="Lander E.S."/>
            <person name="Lindblad-Toh K."/>
        </authorList>
    </citation>
    <scope>NUCLEOTIDE SEQUENCE [LARGE SCALE GENOMIC DNA]</scope>
    <source>
        <strain evidence="1">JBL SC #1</strain>
    </source>
</reference>
<name>A0A803TCJ1_ANOCA</name>
<evidence type="ECO:0000313" key="2">
    <source>
        <dbReference type="Proteomes" id="UP000001646"/>
    </source>
</evidence>
<dbReference type="AlphaFoldDB" id="A0A803TCJ1"/>
<dbReference type="GeneTree" id="ENSGT01030000235145"/>
<proteinExistence type="predicted"/>
<reference evidence="1" key="3">
    <citation type="submission" date="2025-09" db="UniProtKB">
        <authorList>
            <consortium name="Ensembl"/>
        </authorList>
    </citation>
    <scope>IDENTIFICATION</scope>
</reference>
<reference evidence="1" key="2">
    <citation type="submission" date="2025-08" db="UniProtKB">
        <authorList>
            <consortium name="Ensembl"/>
        </authorList>
    </citation>
    <scope>IDENTIFICATION</scope>
</reference>
<dbReference type="InParanoid" id="A0A803TCJ1"/>
<sequence>MAHALPIPCPVQIGTVRNESLEARLHEFVKQGNYAKVKKLLKKGKGATALGFAPSVALSVSNNLRGKISWLKALNHRSCVVC</sequence>
<keyword evidence="2" id="KW-1185">Reference proteome</keyword>
<dbReference type="Proteomes" id="UP000001646">
    <property type="component" value="Unplaced"/>
</dbReference>
<protein>
    <submittedName>
        <fullName evidence="1">Uncharacterized protein</fullName>
    </submittedName>
</protein>
<evidence type="ECO:0000313" key="1">
    <source>
        <dbReference type="Ensembl" id="ENSACAP00000032931.1"/>
    </source>
</evidence>
<accession>A0A803TCJ1</accession>